<accession>A0A915LAW0</accession>
<dbReference type="Pfam" id="PF12937">
    <property type="entry name" value="F-box-like"/>
    <property type="match status" value="1"/>
</dbReference>
<dbReference type="InterPro" id="IPR001810">
    <property type="entry name" value="F-box_dom"/>
</dbReference>
<evidence type="ECO:0000256" key="7">
    <source>
        <dbReference type="ARBA" id="ARBA00023180"/>
    </source>
</evidence>
<evidence type="ECO:0000256" key="6">
    <source>
        <dbReference type="ARBA" id="ARBA00023157"/>
    </source>
</evidence>
<name>A0A915LAW0_ROMCU</name>
<keyword evidence="14" id="KW-1185">Reference proteome</keyword>
<dbReference type="GO" id="GO:0046914">
    <property type="term" value="F:transition metal ion binding"/>
    <property type="evidence" value="ECO:0007669"/>
    <property type="project" value="InterPro"/>
</dbReference>
<dbReference type="Gene3D" id="3.90.570.10">
    <property type="entry name" value="Amyloidogenic glycoprotein, heparin-binding domain"/>
    <property type="match status" value="1"/>
</dbReference>
<feature type="domain" description="E1" evidence="12">
    <location>
        <begin position="48"/>
        <end position="215"/>
    </location>
</feature>
<evidence type="ECO:0000259" key="12">
    <source>
        <dbReference type="PROSITE" id="PS51869"/>
    </source>
</evidence>
<dbReference type="InterPro" id="IPR019543">
    <property type="entry name" value="APP_amyloid_C"/>
</dbReference>
<feature type="region of interest" description="GFLD subdomain" evidence="8">
    <location>
        <begin position="48"/>
        <end position="144"/>
    </location>
</feature>
<dbReference type="PROSITE" id="PS50181">
    <property type="entry name" value="FBOX"/>
    <property type="match status" value="1"/>
</dbReference>
<dbReference type="InterPro" id="IPR036047">
    <property type="entry name" value="F-box-like_dom_sf"/>
</dbReference>
<dbReference type="InterPro" id="IPR036176">
    <property type="entry name" value="E2_sf"/>
</dbReference>
<evidence type="ECO:0000313" key="14">
    <source>
        <dbReference type="Proteomes" id="UP000887565"/>
    </source>
</evidence>
<keyword evidence="4 9" id="KW-1133">Transmembrane helix</keyword>
<dbReference type="SUPFAM" id="SSF109843">
    <property type="entry name" value="CAPPD, an extracellular domain of amyloid beta A4 protein"/>
    <property type="match status" value="1"/>
</dbReference>
<dbReference type="InterPro" id="IPR011178">
    <property type="entry name" value="Amyloid_glyco_Cu-bd"/>
</dbReference>
<dbReference type="GO" id="GO:0007409">
    <property type="term" value="P:axonogenesis"/>
    <property type="evidence" value="ECO:0007669"/>
    <property type="project" value="TreeGrafter"/>
</dbReference>
<dbReference type="Proteomes" id="UP000887565">
    <property type="component" value="Unplaced"/>
</dbReference>
<dbReference type="Pfam" id="PF12924">
    <property type="entry name" value="APP_Cu_bd"/>
    <property type="match status" value="1"/>
</dbReference>
<feature type="transmembrane region" description="Helical" evidence="9">
    <location>
        <begin position="503"/>
        <end position="525"/>
    </location>
</feature>
<reference evidence="15" key="1">
    <citation type="submission" date="2022-11" db="UniProtKB">
        <authorList>
            <consortium name="WormBaseParasite"/>
        </authorList>
    </citation>
    <scope>IDENTIFICATION</scope>
</reference>
<feature type="region of interest" description="CuBD subdomain" evidence="8">
    <location>
        <begin position="154"/>
        <end position="215"/>
    </location>
</feature>
<dbReference type="GO" id="GO:0007417">
    <property type="term" value="P:central nervous system development"/>
    <property type="evidence" value="ECO:0007669"/>
    <property type="project" value="TreeGrafter"/>
</dbReference>
<dbReference type="Gene3D" id="1.20.120.770">
    <property type="entry name" value="Amyloid precursor protein, E2 domain"/>
    <property type="match status" value="1"/>
</dbReference>
<dbReference type="InterPro" id="IPR024329">
    <property type="entry name" value="Amyloid_glyco_E2_domain"/>
</dbReference>
<dbReference type="PANTHER" id="PTHR23103">
    <property type="entry name" value="ALZHEIMER'S DISEASE BETA-AMYLOID RELATED"/>
    <property type="match status" value="1"/>
</dbReference>
<evidence type="ECO:0000256" key="5">
    <source>
        <dbReference type="ARBA" id="ARBA00023136"/>
    </source>
</evidence>
<comment type="caution">
    <text evidence="8">Lacks conserved residue(s) required for the propagation of feature annotation.</text>
</comment>
<dbReference type="Gene3D" id="3.30.1490.140">
    <property type="entry name" value="Amyloidogenic glycoprotein, copper-binding domain"/>
    <property type="match status" value="1"/>
</dbReference>
<comment type="similarity">
    <text evidence="8">Belongs to the APP family.</text>
</comment>
<protein>
    <submittedName>
        <fullName evidence="15">F-box domain-containing protein</fullName>
    </submittedName>
</protein>
<feature type="chain" id="PRO_5038077962" evidence="10">
    <location>
        <begin position="20"/>
        <end position="688"/>
    </location>
</feature>
<dbReference type="Pfam" id="PF10515">
    <property type="entry name" value="APP_amyloid"/>
    <property type="match status" value="1"/>
</dbReference>
<feature type="disulfide bond" evidence="8">
    <location>
        <begin position="58"/>
        <end position="81"/>
    </location>
</feature>
<evidence type="ECO:0000256" key="9">
    <source>
        <dbReference type="SAM" id="Phobius"/>
    </source>
</evidence>
<comment type="subcellular location">
    <subcellularLocation>
        <location evidence="1">Membrane</location>
        <topology evidence="1">Single-pass type I membrane protein</topology>
    </subcellularLocation>
</comment>
<dbReference type="Gene3D" id="1.20.1280.50">
    <property type="match status" value="1"/>
</dbReference>
<evidence type="ECO:0000256" key="10">
    <source>
        <dbReference type="SAM" id="SignalP"/>
    </source>
</evidence>
<proteinExistence type="inferred from homology"/>
<dbReference type="PROSITE" id="PS51869">
    <property type="entry name" value="APP_E1"/>
    <property type="match status" value="1"/>
</dbReference>
<keyword evidence="7" id="KW-0325">Glycoprotein</keyword>
<keyword evidence="2 9" id="KW-0812">Transmembrane</keyword>
<dbReference type="GO" id="GO:0008201">
    <property type="term" value="F:heparin binding"/>
    <property type="evidence" value="ECO:0007669"/>
    <property type="project" value="UniProtKB-UniRule"/>
</dbReference>
<evidence type="ECO:0000256" key="8">
    <source>
        <dbReference type="PROSITE-ProRule" id="PRU01217"/>
    </source>
</evidence>
<dbReference type="AlphaFoldDB" id="A0A915LAW0"/>
<dbReference type="InterPro" id="IPR036454">
    <property type="entry name" value="Amyloid_glyco_heparin-bd_sf"/>
</dbReference>
<feature type="domain" description="E2" evidence="13">
    <location>
        <begin position="204"/>
        <end position="413"/>
    </location>
</feature>
<dbReference type="InterPro" id="IPR008154">
    <property type="entry name" value="Amyloid_glyco_extra"/>
</dbReference>
<evidence type="ECO:0000256" key="3">
    <source>
        <dbReference type="ARBA" id="ARBA00022729"/>
    </source>
</evidence>
<evidence type="ECO:0000259" key="13">
    <source>
        <dbReference type="PROSITE" id="PS51870"/>
    </source>
</evidence>
<evidence type="ECO:0000256" key="2">
    <source>
        <dbReference type="ARBA" id="ARBA00022692"/>
    </source>
</evidence>
<dbReference type="GO" id="GO:0016020">
    <property type="term" value="C:membrane"/>
    <property type="evidence" value="ECO:0007669"/>
    <property type="project" value="UniProtKB-SubCell"/>
</dbReference>
<feature type="signal peptide" evidence="10">
    <location>
        <begin position="1"/>
        <end position="19"/>
    </location>
</feature>
<evidence type="ECO:0000259" key="11">
    <source>
        <dbReference type="PROSITE" id="PS50181"/>
    </source>
</evidence>
<dbReference type="Pfam" id="PF12925">
    <property type="entry name" value="APP_E2"/>
    <property type="match status" value="1"/>
</dbReference>
<keyword evidence="5 9" id="KW-0472">Membrane</keyword>
<dbReference type="SUPFAM" id="SSF81383">
    <property type="entry name" value="F-box domain"/>
    <property type="match status" value="1"/>
</dbReference>
<dbReference type="OMA" id="MPETGRC"/>
<dbReference type="InterPro" id="IPR036669">
    <property type="entry name" value="Amyloid_Cu-bd_sf"/>
</dbReference>
<keyword evidence="6 8" id="KW-1015">Disulfide bond</keyword>
<dbReference type="SUPFAM" id="SSF89811">
    <property type="entry name" value="Amyloid beta a4 protein copper binding domain (domain 2)"/>
    <property type="match status" value="1"/>
</dbReference>
<sequence length="688" mass="80599">MLPVMIFTLELAFLPVFETRDPVPLTVTPILRLVQVSQSKLAFIEPVRPSSLLVAFNCGYKNKYLDESGVWKTDPDVRAFCLHGKLDVLKYCRKVYPHRNFTNIAELPELMSISNWCSSGFVLSNNSCHESFEVRPYLCITDDNNRKVSQKLRDNCQLDQSEDRNKCQTYRYWHDNAYRNCRIVFGENGVITVFNVLRACGLDLFSSYEYMCCDKNAKEITYTSDGSDEDQYDDESDVIKVDANQIISQWEELEAKFLKMNKTDSNKAKNFRIRMTERYRHTIANLMNLTKEERYRLSDVHEQRLLAAFHESFNDTNAKCNDIVRTSSVSNTRSSEFLGCYQNLIRSVEKYRVRSLNHFRHWLKRDPNRAKVLKSRIIHRLNENDVILNNSLTKINKLPNSIARKVKSSIDDFWQIFREEQAPNVDNRLLWIGDPSNTQRIVEFYEKKSLQDDEDSMTTKFNLAPEEKPQFETVQHAFLRRENLHRQTILTNQNIAHDRPTYAGYWLFTIAGLALLTLTVVAISVKRRPLVNRKSGFTVVDGSTPEERHVSGMQISGYVNPTYKYFDNQTLEYFTQKSKKYGRKINDLPDELLEFIFLCLSIESWHSSIRRVCSRWNRLVNRIFKTVDALCFDGNTVQISFCVNRINGKRPPFIERWIKMDSLEEELLFLRLLYTHRVETTLTPKIKG</sequence>
<feature type="domain" description="F-box" evidence="11">
    <location>
        <begin position="582"/>
        <end position="627"/>
    </location>
</feature>
<dbReference type="SMART" id="SM00006">
    <property type="entry name" value="A4_EXTRA"/>
    <property type="match status" value="1"/>
</dbReference>
<dbReference type="PROSITE" id="PS51870">
    <property type="entry name" value="APP_E2"/>
    <property type="match status" value="1"/>
</dbReference>
<dbReference type="InterPro" id="IPR008155">
    <property type="entry name" value="Amyloid_glyco"/>
</dbReference>
<organism evidence="14 15">
    <name type="scientific">Romanomermis culicivorax</name>
    <name type="common">Nematode worm</name>
    <dbReference type="NCBI Taxonomy" id="13658"/>
    <lineage>
        <taxon>Eukaryota</taxon>
        <taxon>Metazoa</taxon>
        <taxon>Ecdysozoa</taxon>
        <taxon>Nematoda</taxon>
        <taxon>Enoplea</taxon>
        <taxon>Dorylaimia</taxon>
        <taxon>Mermithida</taxon>
        <taxon>Mermithoidea</taxon>
        <taxon>Mermithidae</taxon>
        <taxon>Romanomermis</taxon>
    </lineage>
</organism>
<evidence type="ECO:0000256" key="1">
    <source>
        <dbReference type="ARBA" id="ARBA00004479"/>
    </source>
</evidence>
<dbReference type="Pfam" id="PF02177">
    <property type="entry name" value="APP_N"/>
    <property type="match status" value="1"/>
</dbReference>
<evidence type="ECO:0000256" key="4">
    <source>
        <dbReference type="ARBA" id="ARBA00022989"/>
    </source>
</evidence>
<dbReference type="InterPro" id="IPR015849">
    <property type="entry name" value="Amyloid_glyco_heparin-bd"/>
</dbReference>
<keyword evidence="3 10" id="KW-0732">Signal</keyword>
<dbReference type="WBParaSite" id="nRc.2.0.1.t47977-RA">
    <property type="protein sequence ID" value="nRc.2.0.1.t47977-RA"/>
    <property type="gene ID" value="nRc.2.0.1.g47977"/>
</dbReference>
<dbReference type="SUPFAM" id="SSF56491">
    <property type="entry name" value="A heparin-binding domain"/>
    <property type="match status" value="1"/>
</dbReference>
<evidence type="ECO:0000313" key="15">
    <source>
        <dbReference type="WBParaSite" id="nRc.2.0.1.t47977-RA"/>
    </source>
</evidence>
<dbReference type="PANTHER" id="PTHR23103:SF15">
    <property type="entry name" value="AMYLOID-BETA-LIKE PROTEIN"/>
    <property type="match status" value="1"/>
</dbReference>